<dbReference type="Proteomes" id="UP001497392">
    <property type="component" value="Unassembled WGS sequence"/>
</dbReference>
<protein>
    <submittedName>
        <fullName evidence="2">G6187 protein</fullName>
    </submittedName>
</protein>
<reference evidence="2 3" key="1">
    <citation type="submission" date="2024-06" db="EMBL/GenBank/DDBJ databases">
        <authorList>
            <person name="Kraege A."/>
            <person name="Thomma B."/>
        </authorList>
    </citation>
    <scope>NUCLEOTIDE SEQUENCE [LARGE SCALE GENOMIC DNA]</scope>
</reference>
<evidence type="ECO:0000313" key="2">
    <source>
        <dbReference type="EMBL" id="CAL5223643.1"/>
    </source>
</evidence>
<sequence>MELIAAPRARKPSQLGKVQGIWRKAPASSMNSSSLSTVAVPAQLSASSEASARAARQARRDQMREASSSELYTRGKLSEHYQQQQQQQRQAADASQSAQDAKILQAGSNGKAGVATRARAARTAQALAEQPQQPAAHACPQDTSRERSAGSPEPRVTRSSARAAQAQRRHHPYMKPSTAAASPVANHGPAVQTRSALRHQQCNTQDAERKVSISSGPITRSKHLCVLEQQRSAPVTAPPGFELASDAAPSRAKLRAGRPAGRQAGADVSDSAARRACVENLAGFTPVTAAQRAESAPSIAQRCKRPRDTAEAQTGLSERPGPVTRSRGLFAAQTSQTEPHAPAPACSAAQHSMQLRARKPTERQAGADGTSSAARRTLRSRGPVQPDPSRLTPPVPTPAQQSESAPSRAQGGKRLRNIVKIATPDVEDPALGNGGGGKGQSLESAEHSGMQPDLAFKAPRSAKRARLASPEGVAGLEAAVPAACSASAMSQSHRGAQKGSKVRKQTRLLQTQGPVPQHVPSVPQQTAVAAALQEAPAALQEPMLAQQAPAAAQDELDASQAPYVTSQGPSAAQKMPAPAQPAPQQEQDEAVATPARAIPTARAAPVATGTARSQQQRPQQPSWRPKPDSFLHKQIVKQFPRAIIGSDDEWDNLMILPLPPTWAQRIVRERSIMRGFVDSDSANIHLYRQRWKKPPSSSLSVASGPSEPHAPAPAGSTAQHRMQLRAHKPTDRQAGADKVCSAARRTRAGGSAGLSSSLASMAGQGTADAQCLSPQATQTDSISRSSKTRSQVQRDPSSLAPPTPTQQAESAPSRKQRGKRPRDVAEAGPPDAKQRTALHNGGEGKVEPLEGAMHNSAQPDLAPQAARPIKRSRPATPEDSAGTLASAAAAASDAKTSQPVPGAVERRNSAKSARRSSQKQSPIAQQEPVPCQHAAVAAQQEPAPAQPAAQTGPASAQQEPASAQPALKQDQVEAVSFPATAPPAVEAAPTALGVASARAQKEKPQSPAWTLRGTLLHKNIVRQFSSAVSDRHDEVGGFFFSPASVKLAQDLKAKRSTLRGKVPSGGNFNRHGLKWKKPFRSILSFVSRPSDDPTISLDARIWARAKAKIIKQNGGVEPTASHRRYEDFVRASQFSQGASIPIEW</sequence>
<feature type="region of interest" description="Disordered" evidence="1">
    <location>
        <begin position="689"/>
        <end position="741"/>
    </location>
</feature>
<feature type="compositionally biased region" description="Polar residues" evidence="1">
    <location>
        <begin position="398"/>
        <end position="407"/>
    </location>
</feature>
<feature type="region of interest" description="Disordered" evidence="1">
    <location>
        <begin position="289"/>
        <end position="449"/>
    </location>
</feature>
<feature type="region of interest" description="Disordered" evidence="1">
    <location>
        <begin position="562"/>
        <end position="627"/>
    </location>
</feature>
<name>A0ABP1FUS8_9CHLO</name>
<feature type="compositionally biased region" description="Low complexity" evidence="1">
    <location>
        <begin position="932"/>
        <end position="966"/>
    </location>
</feature>
<evidence type="ECO:0000256" key="1">
    <source>
        <dbReference type="SAM" id="MobiDB-lite"/>
    </source>
</evidence>
<feature type="compositionally biased region" description="Low complexity" evidence="1">
    <location>
        <begin position="115"/>
        <end position="141"/>
    </location>
</feature>
<proteinExistence type="predicted"/>
<feature type="compositionally biased region" description="Low complexity" evidence="1">
    <location>
        <begin position="880"/>
        <end position="894"/>
    </location>
</feature>
<accession>A0ABP1FUS8</accession>
<dbReference type="EMBL" id="CAXHTA020000009">
    <property type="protein sequence ID" value="CAL5223643.1"/>
    <property type="molecule type" value="Genomic_DNA"/>
</dbReference>
<feature type="compositionally biased region" description="Low complexity" evidence="1">
    <location>
        <begin position="82"/>
        <end position="101"/>
    </location>
</feature>
<feature type="region of interest" description="Disordered" evidence="1">
    <location>
        <begin position="765"/>
        <end position="971"/>
    </location>
</feature>
<keyword evidence="3" id="KW-1185">Reference proteome</keyword>
<feature type="compositionally biased region" description="Polar residues" evidence="1">
    <location>
        <begin position="772"/>
        <end position="796"/>
    </location>
</feature>
<gene>
    <name evidence="2" type="primary">g6187</name>
    <name evidence="2" type="ORF">VP750_LOCUS5302</name>
</gene>
<organism evidence="2 3">
    <name type="scientific">Coccomyxa viridis</name>
    <dbReference type="NCBI Taxonomy" id="1274662"/>
    <lineage>
        <taxon>Eukaryota</taxon>
        <taxon>Viridiplantae</taxon>
        <taxon>Chlorophyta</taxon>
        <taxon>core chlorophytes</taxon>
        <taxon>Trebouxiophyceae</taxon>
        <taxon>Trebouxiophyceae incertae sedis</taxon>
        <taxon>Coccomyxaceae</taxon>
        <taxon>Coccomyxa</taxon>
    </lineage>
</organism>
<comment type="caution">
    <text evidence="2">The sequence shown here is derived from an EMBL/GenBank/DDBJ whole genome shotgun (WGS) entry which is preliminary data.</text>
</comment>
<feature type="compositionally biased region" description="Polar residues" evidence="1">
    <location>
        <begin position="192"/>
        <end position="205"/>
    </location>
</feature>
<feature type="compositionally biased region" description="Low complexity" evidence="1">
    <location>
        <begin position="694"/>
        <end position="707"/>
    </location>
</feature>
<feature type="region of interest" description="Disordered" evidence="1">
    <location>
        <begin position="24"/>
        <end position="211"/>
    </location>
</feature>
<feature type="compositionally biased region" description="Low complexity" evidence="1">
    <location>
        <begin position="28"/>
        <end position="55"/>
    </location>
</feature>
<feature type="compositionally biased region" description="Low complexity" evidence="1">
    <location>
        <begin position="569"/>
        <end position="622"/>
    </location>
</feature>
<evidence type="ECO:0000313" key="3">
    <source>
        <dbReference type="Proteomes" id="UP001497392"/>
    </source>
</evidence>